<keyword evidence="2" id="KW-0479">Metal-binding</keyword>
<keyword evidence="14" id="KW-1185">Reference proteome</keyword>
<accession>A0A212EL54</accession>
<dbReference type="Pfam" id="PF00096">
    <property type="entry name" value="zf-C2H2"/>
    <property type="match status" value="4"/>
</dbReference>
<feature type="region of interest" description="Disordered" evidence="10">
    <location>
        <begin position="852"/>
        <end position="894"/>
    </location>
</feature>
<feature type="region of interest" description="Disordered" evidence="10">
    <location>
        <begin position="678"/>
        <end position="716"/>
    </location>
</feature>
<feature type="compositionally biased region" description="Polar residues" evidence="10">
    <location>
        <begin position="798"/>
        <end position="809"/>
    </location>
</feature>
<evidence type="ECO:0000256" key="7">
    <source>
        <dbReference type="ARBA" id="ARBA00023242"/>
    </source>
</evidence>
<comment type="similarity">
    <text evidence="8">Belongs to the snail C2H2-type zinc-finger protein family.</text>
</comment>
<feature type="domain" description="C2H2-type" evidence="12">
    <location>
        <begin position="313"/>
        <end position="340"/>
    </location>
</feature>
<evidence type="ECO:0000256" key="1">
    <source>
        <dbReference type="ARBA" id="ARBA00004123"/>
    </source>
</evidence>
<dbReference type="SMART" id="SM00355">
    <property type="entry name" value="ZnF_C2H2"/>
    <property type="match status" value="8"/>
</dbReference>
<feature type="compositionally biased region" description="Basic and acidic residues" evidence="10">
    <location>
        <begin position="580"/>
        <end position="592"/>
    </location>
</feature>
<dbReference type="GO" id="GO:0005634">
    <property type="term" value="C:nucleus"/>
    <property type="evidence" value="ECO:0007669"/>
    <property type="project" value="UniProtKB-SubCell"/>
</dbReference>
<evidence type="ECO:0000256" key="3">
    <source>
        <dbReference type="ARBA" id="ARBA00022737"/>
    </source>
</evidence>
<name>A0A212EL54_DANPL</name>
<feature type="region of interest" description="Disordered" evidence="10">
    <location>
        <begin position="71"/>
        <end position="94"/>
    </location>
</feature>
<dbReference type="Gene3D" id="3.30.160.60">
    <property type="entry name" value="Classic Zinc Finger"/>
    <property type="match status" value="6"/>
</dbReference>
<dbReference type="GO" id="GO:0008270">
    <property type="term" value="F:zinc ion binding"/>
    <property type="evidence" value="ECO:0007669"/>
    <property type="project" value="UniProtKB-KW"/>
</dbReference>
<dbReference type="FunFam" id="3.30.160.60:FF:000100">
    <property type="entry name" value="Zinc finger 45-like"/>
    <property type="match status" value="1"/>
</dbReference>
<feature type="domain" description="C2H2-type" evidence="12">
    <location>
        <begin position="194"/>
        <end position="222"/>
    </location>
</feature>
<evidence type="ECO:0000313" key="14">
    <source>
        <dbReference type="Proteomes" id="UP000007151"/>
    </source>
</evidence>
<gene>
    <name evidence="13" type="ORF">KGM_204268A</name>
</gene>
<evidence type="ECO:0000313" key="13">
    <source>
        <dbReference type="EMBL" id="OWR42201.1"/>
    </source>
</evidence>
<evidence type="ECO:0000256" key="2">
    <source>
        <dbReference type="ARBA" id="ARBA00022723"/>
    </source>
</evidence>
<feature type="compositionally biased region" description="Polar residues" evidence="10">
    <location>
        <begin position="71"/>
        <end position="89"/>
    </location>
</feature>
<feature type="domain" description="C2H2-type" evidence="12">
    <location>
        <begin position="285"/>
        <end position="312"/>
    </location>
</feature>
<evidence type="ECO:0000256" key="10">
    <source>
        <dbReference type="SAM" id="MobiDB-lite"/>
    </source>
</evidence>
<keyword evidence="13" id="KW-0675">Receptor</keyword>
<feature type="compositionally biased region" description="Polar residues" evidence="10">
    <location>
        <begin position="678"/>
        <end position="698"/>
    </location>
</feature>
<sequence>MSADAASLPCPICLHTGVFDTPQSLKDRLIYVSTNKIPCPVCQEELVGLDKLTIHLFSHVKMLQTEVPALQQHTKIKNTPSQKNSTTTDQQKKIKASVSKNKTLSLANTQVKYVKIYPKLPVIAINAMPILDISKSQEKNNSSLTHVNNEKNVIQNSNRCSICGLHFVDADILKMHKCLIHNVDDHSNNSLSQYNCHLCSKTFKMRGSLMVHLRVAHYGFTSSDHSESNLNNETKEKIEIHLKDKPHNDDRHDGKQWQCDVCRKSFTTKYFLKKHKRLHTGETPYACNQCNKTFTFQQSYHKHLLYHNDEKPHTCTFCGRAFKELSTLHNHQRIHTGEKPFACETCGKCFRQRVSYLVHRRIHTGAMPYKCTACEKSFRYKVSQRTHKCQNQPPGTVVRKTVNLVEKLKKKQTLEDSYEKGTVLDEQNPIYSNKKYPEVSEVNAELVLTGAQLSLEDMESDNFTIITDDFNQNRPVCTSVVPTEEKHMETFPNNIDELIESIPLNDKSIPSPSEILKNLCLSNDHDFISDNYIHSVSSPSRVVGGRWLRQVRKVNRSRRSRRNVISPLPRTSRHSSTRTDSAEPRAQVELRRSSRLVSTLPRSDYSIFERWSYGTDVYETRYDTAHYKHGDSSKSSANTKRGRTSSHDRKKHKGHNTSNSNTDDCVAYCTRSRTALKSSESVCEQAPSNIKSNTSSRQSTSANATETSSEQQANQSEGGLLPLDERDFAYSPFSSSTITELLDSDYSVYSPTASRRKGKKRKRSTHRSLPYRKSNCLLDIEECRKKFKIDSHKEAAETSTNLIAETTQEYEPEPKETPTNQACSYRLRNRQNRDLGSSNSSVLISVVNSASPSTSDVVQPQAATERKSTSDTRKTSTPPPYKDLQEASSSKGSGSKLLIVPRDLPYLRQTNARRVRRLMIFNALTHILLLLIMLCFVRVSLLQRVRPWVLAGRGVPVLLNGRDRILPLRD</sequence>
<feature type="region of interest" description="Disordered" evidence="10">
    <location>
        <begin position="555"/>
        <end position="593"/>
    </location>
</feature>
<keyword evidence="11" id="KW-0472">Membrane</keyword>
<keyword evidence="7" id="KW-0539">Nucleus</keyword>
<feature type="compositionally biased region" description="Low complexity" evidence="10">
    <location>
        <begin position="699"/>
        <end position="710"/>
    </location>
</feature>
<feature type="region of interest" description="Disordered" evidence="10">
    <location>
        <begin position="798"/>
        <end position="824"/>
    </location>
</feature>
<dbReference type="GO" id="GO:0000978">
    <property type="term" value="F:RNA polymerase II cis-regulatory region sequence-specific DNA binding"/>
    <property type="evidence" value="ECO:0007669"/>
    <property type="project" value="TreeGrafter"/>
</dbReference>
<feature type="compositionally biased region" description="Polar residues" evidence="10">
    <location>
        <begin position="852"/>
        <end position="862"/>
    </location>
</feature>
<dbReference type="InterPro" id="IPR036236">
    <property type="entry name" value="Znf_C2H2_sf"/>
</dbReference>
<dbReference type="FunFam" id="3.30.160.60:FF:001573">
    <property type="entry name" value="Zinc finger protein 407"/>
    <property type="match status" value="1"/>
</dbReference>
<keyword evidence="3" id="KW-0677">Repeat</keyword>
<feature type="compositionally biased region" description="Basic residues" evidence="10">
    <location>
        <begin position="640"/>
        <end position="655"/>
    </location>
</feature>
<evidence type="ECO:0000259" key="12">
    <source>
        <dbReference type="PROSITE" id="PS50157"/>
    </source>
</evidence>
<keyword evidence="6" id="KW-0238">DNA-binding</keyword>
<evidence type="ECO:0000256" key="5">
    <source>
        <dbReference type="ARBA" id="ARBA00022833"/>
    </source>
</evidence>
<dbReference type="STRING" id="278856.A0A212EL54"/>
<dbReference type="PROSITE" id="PS00028">
    <property type="entry name" value="ZINC_FINGER_C2H2_1"/>
    <property type="match status" value="5"/>
</dbReference>
<dbReference type="InterPro" id="IPR013087">
    <property type="entry name" value="Znf_C2H2_type"/>
</dbReference>
<dbReference type="KEGG" id="dpl:KGM_204268A"/>
<dbReference type="SUPFAM" id="SSF57667">
    <property type="entry name" value="beta-beta-alpha zinc fingers"/>
    <property type="match status" value="4"/>
</dbReference>
<evidence type="ECO:0000256" key="4">
    <source>
        <dbReference type="ARBA" id="ARBA00022771"/>
    </source>
</evidence>
<dbReference type="PROSITE" id="PS50157">
    <property type="entry name" value="ZINC_FINGER_C2H2_2"/>
    <property type="match status" value="5"/>
</dbReference>
<dbReference type="InParanoid" id="A0A212EL54"/>
<dbReference type="FunFam" id="3.30.160.60:FF:000512">
    <property type="entry name" value="zinc finger protein 197 isoform X1"/>
    <property type="match status" value="1"/>
</dbReference>
<reference evidence="13 14" key="1">
    <citation type="journal article" date="2011" name="Cell">
        <title>The monarch butterfly genome yields insights into long-distance migration.</title>
        <authorList>
            <person name="Zhan S."/>
            <person name="Merlin C."/>
            <person name="Boore J.L."/>
            <person name="Reppert S.M."/>
        </authorList>
    </citation>
    <scope>NUCLEOTIDE SEQUENCE [LARGE SCALE GENOMIC DNA]</scope>
    <source>
        <strain evidence="13">F-2</strain>
    </source>
</reference>
<evidence type="ECO:0000256" key="11">
    <source>
        <dbReference type="SAM" id="Phobius"/>
    </source>
</evidence>
<dbReference type="EMBL" id="AGBW02014138">
    <property type="protein sequence ID" value="OWR42201.1"/>
    <property type="molecule type" value="Genomic_DNA"/>
</dbReference>
<dbReference type="FunFam" id="3.30.160.60:FF:001253">
    <property type="entry name" value="Zinc finger protein 408"/>
    <property type="match status" value="1"/>
</dbReference>
<keyword evidence="11" id="KW-0812">Transmembrane</keyword>
<feature type="domain" description="C2H2-type" evidence="12">
    <location>
        <begin position="341"/>
        <end position="368"/>
    </location>
</feature>
<dbReference type="InterPro" id="IPR050527">
    <property type="entry name" value="Snail/Krueppel_Znf"/>
</dbReference>
<evidence type="ECO:0000256" key="6">
    <source>
        <dbReference type="ARBA" id="ARBA00023125"/>
    </source>
</evidence>
<dbReference type="AlphaFoldDB" id="A0A212EL54"/>
<dbReference type="GO" id="GO:0000981">
    <property type="term" value="F:DNA-binding transcription factor activity, RNA polymerase II-specific"/>
    <property type="evidence" value="ECO:0007669"/>
    <property type="project" value="TreeGrafter"/>
</dbReference>
<proteinExistence type="inferred from homology"/>
<comment type="caution">
    <text evidence="13">The sequence shown here is derived from an EMBL/GenBank/DDBJ whole genome shotgun (WGS) entry which is preliminary data.</text>
</comment>
<dbReference type="PANTHER" id="PTHR24388:SF54">
    <property type="entry name" value="PROTEIN ESCARGOT"/>
    <property type="match status" value="1"/>
</dbReference>
<comment type="subcellular location">
    <subcellularLocation>
        <location evidence="1">Nucleus</location>
    </subcellularLocation>
</comment>
<dbReference type="FunFam" id="3.30.160.60:FF:003317">
    <property type="entry name" value="Zinc finger protein 322"/>
    <property type="match status" value="1"/>
</dbReference>
<dbReference type="PANTHER" id="PTHR24388">
    <property type="entry name" value="ZINC FINGER PROTEIN"/>
    <property type="match status" value="1"/>
</dbReference>
<feature type="region of interest" description="Disordered" evidence="10">
    <location>
        <begin position="627"/>
        <end position="664"/>
    </location>
</feature>
<organism evidence="13 14">
    <name type="scientific">Danaus plexippus plexippus</name>
    <dbReference type="NCBI Taxonomy" id="278856"/>
    <lineage>
        <taxon>Eukaryota</taxon>
        <taxon>Metazoa</taxon>
        <taxon>Ecdysozoa</taxon>
        <taxon>Arthropoda</taxon>
        <taxon>Hexapoda</taxon>
        <taxon>Insecta</taxon>
        <taxon>Pterygota</taxon>
        <taxon>Neoptera</taxon>
        <taxon>Endopterygota</taxon>
        <taxon>Lepidoptera</taxon>
        <taxon>Glossata</taxon>
        <taxon>Ditrysia</taxon>
        <taxon>Papilionoidea</taxon>
        <taxon>Nymphalidae</taxon>
        <taxon>Danainae</taxon>
        <taxon>Danaini</taxon>
        <taxon>Danaina</taxon>
        <taxon>Danaus</taxon>
        <taxon>Danaus</taxon>
    </lineage>
</organism>
<keyword evidence="4 9" id="KW-0863">Zinc-finger</keyword>
<evidence type="ECO:0000256" key="9">
    <source>
        <dbReference type="PROSITE-ProRule" id="PRU00042"/>
    </source>
</evidence>
<evidence type="ECO:0000256" key="8">
    <source>
        <dbReference type="ARBA" id="ARBA00037948"/>
    </source>
</evidence>
<keyword evidence="5" id="KW-0862">Zinc</keyword>
<protein>
    <submittedName>
        <fullName evidence="13">Thyroid hormone receptor interactor 12 isoform 1</fullName>
    </submittedName>
</protein>
<feature type="compositionally biased region" description="Basic and acidic residues" evidence="10">
    <location>
        <begin position="864"/>
        <end position="874"/>
    </location>
</feature>
<feature type="non-terminal residue" evidence="13">
    <location>
        <position position="970"/>
    </location>
</feature>
<dbReference type="Proteomes" id="UP000007151">
    <property type="component" value="Unassembled WGS sequence"/>
</dbReference>
<feature type="transmembrane region" description="Helical" evidence="11">
    <location>
        <begin position="918"/>
        <end position="937"/>
    </location>
</feature>
<keyword evidence="11" id="KW-1133">Transmembrane helix</keyword>
<feature type="domain" description="C2H2-type" evidence="12">
    <location>
        <begin position="257"/>
        <end position="284"/>
    </location>
</feature>